<proteinExistence type="predicted"/>
<name>A0A9Q0U964_SALPP</name>
<reference evidence="2" key="2">
    <citation type="journal article" date="2023" name="Int. J. Mol. Sci.">
        <title>De Novo Assembly and Annotation of 11 Diverse Shrub Willow (Salix) Genomes Reveals Novel Gene Organization in Sex-Linked Regions.</title>
        <authorList>
            <person name="Hyden B."/>
            <person name="Feng K."/>
            <person name="Yates T.B."/>
            <person name="Jawdy S."/>
            <person name="Cereghino C."/>
            <person name="Smart L.B."/>
            <person name="Muchero W."/>
        </authorList>
    </citation>
    <scope>NUCLEOTIDE SEQUENCE</scope>
    <source>
        <tissue evidence="2">Shoot tip</tissue>
    </source>
</reference>
<accession>A0A9Q0U964</accession>
<evidence type="ECO:0000313" key="2">
    <source>
        <dbReference type="EMBL" id="KAJ6725722.1"/>
    </source>
</evidence>
<feature type="region of interest" description="Disordered" evidence="1">
    <location>
        <begin position="186"/>
        <end position="221"/>
    </location>
</feature>
<sequence>MAIDCSCQLFSHPPAIYAALERKCFDDGSYFPKQKEVPVSIGYPDGSNVPHKSRNVEMCHDTRGKAHYSNTQYWELMVLIKAKKLSVTLHLTNIATNDTQGVPHVSDNQMSTNVDDICPMINGNQISLDIENGNTILLVGNYSSEPLKRSLRVSYLNIEWFKGLSSLRRELGGCVGGMIIPQDMMSAGGWGEKHDRRTRESSYDGDDGASKQGYGDANNEN</sequence>
<evidence type="ECO:0000256" key="1">
    <source>
        <dbReference type="SAM" id="MobiDB-lite"/>
    </source>
</evidence>
<protein>
    <submittedName>
        <fullName evidence="2">Uncharacterized protein</fullName>
    </submittedName>
</protein>
<evidence type="ECO:0000313" key="3">
    <source>
        <dbReference type="Proteomes" id="UP001151532"/>
    </source>
</evidence>
<gene>
    <name evidence="2" type="ORF">OIU79_003972</name>
</gene>
<dbReference type="EMBL" id="JAPFFK010000013">
    <property type="protein sequence ID" value="KAJ6725722.1"/>
    <property type="molecule type" value="Genomic_DNA"/>
</dbReference>
<dbReference type="Proteomes" id="UP001151532">
    <property type="component" value="Chromosome 8"/>
</dbReference>
<dbReference type="AlphaFoldDB" id="A0A9Q0U964"/>
<comment type="caution">
    <text evidence="2">The sequence shown here is derived from an EMBL/GenBank/DDBJ whole genome shotgun (WGS) entry which is preliminary data.</text>
</comment>
<feature type="compositionally biased region" description="Basic and acidic residues" evidence="1">
    <location>
        <begin position="191"/>
        <end position="202"/>
    </location>
</feature>
<keyword evidence="3" id="KW-1185">Reference proteome</keyword>
<reference evidence="2" key="1">
    <citation type="submission" date="2022-11" db="EMBL/GenBank/DDBJ databases">
        <authorList>
            <person name="Hyden B.L."/>
            <person name="Feng K."/>
            <person name="Yates T."/>
            <person name="Jawdy S."/>
            <person name="Smart L.B."/>
            <person name="Muchero W."/>
        </authorList>
    </citation>
    <scope>NUCLEOTIDE SEQUENCE</scope>
    <source>
        <tissue evidence="2">Shoot tip</tissue>
    </source>
</reference>
<organism evidence="2 3">
    <name type="scientific">Salix purpurea</name>
    <name type="common">Purple osier willow</name>
    <dbReference type="NCBI Taxonomy" id="77065"/>
    <lineage>
        <taxon>Eukaryota</taxon>
        <taxon>Viridiplantae</taxon>
        <taxon>Streptophyta</taxon>
        <taxon>Embryophyta</taxon>
        <taxon>Tracheophyta</taxon>
        <taxon>Spermatophyta</taxon>
        <taxon>Magnoliopsida</taxon>
        <taxon>eudicotyledons</taxon>
        <taxon>Gunneridae</taxon>
        <taxon>Pentapetalae</taxon>
        <taxon>rosids</taxon>
        <taxon>fabids</taxon>
        <taxon>Malpighiales</taxon>
        <taxon>Salicaceae</taxon>
        <taxon>Saliceae</taxon>
        <taxon>Salix</taxon>
    </lineage>
</organism>